<protein>
    <submittedName>
        <fullName evidence="1">Uncharacterized protein</fullName>
    </submittedName>
</protein>
<organism evidence="1 2">
    <name type="scientific">Brachionus plicatilis</name>
    <name type="common">Marine rotifer</name>
    <name type="synonym">Brachionus muelleri</name>
    <dbReference type="NCBI Taxonomy" id="10195"/>
    <lineage>
        <taxon>Eukaryota</taxon>
        <taxon>Metazoa</taxon>
        <taxon>Spiralia</taxon>
        <taxon>Gnathifera</taxon>
        <taxon>Rotifera</taxon>
        <taxon>Eurotatoria</taxon>
        <taxon>Monogononta</taxon>
        <taxon>Pseudotrocha</taxon>
        <taxon>Ploima</taxon>
        <taxon>Brachionidae</taxon>
        <taxon>Brachionus</taxon>
    </lineage>
</organism>
<gene>
    <name evidence="1" type="ORF">BpHYR1_027004</name>
</gene>
<name>A0A3M7SPW8_BRAPC</name>
<dbReference type="Proteomes" id="UP000276133">
    <property type="component" value="Unassembled WGS sequence"/>
</dbReference>
<dbReference type="AlphaFoldDB" id="A0A3M7SPW8"/>
<evidence type="ECO:0000313" key="2">
    <source>
        <dbReference type="Proteomes" id="UP000276133"/>
    </source>
</evidence>
<dbReference type="EMBL" id="REGN01001010">
    <property type="protein sequence ID" value="RNA37660.1"/>
    <property type="molecule type" value="Genomic_DNA"/>
</dbReference>
<proteinExistence type="predicted"/>
<reference evidence="1 2" key="1">
    <citation type="journal article" date="2018" name="Sci. Rep.">
        <title>Genomic signatures of local adaptation to the degree of environmental predictability in rotifers.</title>
        <authorList>
            <person name="Franch-Gras L."/>
            <person name="Hahn C."/>
            <person name="Garcia-Roger E.M."/>
            <person name="Carmona M.J."/>
            <person name="Serra M."/>
            <person name="Gomez A."/>
        </authorList>
    </citation>
    <scope>NUCLEOTIDE SEQUENCE [LARGE SCALE GENOMIC DNA]</scope>
    <source>
        <strain evidence="1">HYR1</strain>
    </source>
</reference>
<sequence length="79" mass="9167">MKEKISLSEKATIIFIGHSKNYFRRAIVPCDYIWSHRKIRISCSGKSKVQNFKIYDTLRQGVSTNPVNDSCCMQMLYST</sequence>
<keyword evidence="2" id="KW-1185">Reference proteome</keyword>
<accession>A0A3M7SPW8</accession>
<evidence type="ECO:0000313" key="1">
    <source>
        <dbReference type="EMBL" id="RNA37660.1"/>
    </source>
</evidence>
<comment type="caution">
    <text evidence="1">The sequence shown here is derived from an EMBL/GenBank/DDBJ whole genome shotgun (WGS) entry which is preliminary data.</text>
</comment>